<reference evidence="3" key="1">
    <citation type="journal article" date="2019" name="bioRxiv">
        <title>Genomics, evolutionary history and diagnostics of the Alternaria alternata species group including apple and Asian pear pathotypes.</title>
        <authorList>
            <person name="Armitage A.D."/>
            <person name="Cockerton H.M."/>
            <person name="Sreenivasaprasad S."/>
            <person name="Woodhall J.W."/>
            <person name="Lane C.R."/>
            <person name="Harrison R.J."/>
            <person name="Clarkson J.P."/>
        </authorList>
    </citation>
    <scope>NUCLEOTIDE SEQUENCE [LARGE SCALE GENOMIC DNA]</scope>
    <source>
        <strain evidence="3">FERA 635</strain>
    </source>
</reference>
<dbReference type="Proteomes" id="UP000293195">
    <property type="component" value="Unassembled WGS sequence"/>
</dbReference>
<gene>
    <name evidence="2" type="ORF">AA0119_g11784</name>
</gene>
<evidence type="ECO:0000313" key="2">
    <source>
        <dbReference type="EMBL" id="RYN88502.1"/>
    </source>
</evidence>
<accession>A0ABY0FT70</accession>
<feature type="region of interest" description="Disordered" evidence="1">
    <location>
        <begin position="418"/>
        <end position="448"/>
    </location>
</feature>
<name>A0ABY0FT70_9PLEO</name>
<evidence type="ECO:0008006" key="4">
    <source>
        <dbReference type="Google" id="ProtNLM"/>
    </source>
</evidence>
<sequence length="448" mass="50055">MSSGAEPLAQIVSLSLPEDTKCGHPAQVGGCFCAVRTGGDTLAGTFTIKLNSNRRQLVELYFEGVCRTWLPDRDIGHFHAYEHRFLLQVQCLEARPARHQSTGYAVTWPALQTIPFVFQIPWTIPAETVGSNSRQDQADHGLYPSAKIGRTYFDSANDKIFAQPFITYTLSASIRRNVTTRPFRQCISRPIKVMPTTAAPPPVDTTSFEGEYVRVARANLRNSFYSRSFGSLAFSADEPQVIRLPEQFSQSQTTVFLRISFQHIRTEVKLKTIPYDWKFEVSSRLQRRVFCATHPLARMPTIADASGSSKIGLRTEILSAEKQRYEHLAWRNNHTTPHGTILLSDNKAASWITTIPIKVSADSSLFPSFFCATCSLRYSILIDIRVVGAWSSHSSLAVPVQIISPARKMIQLERDNERISGTQLAESPGGDLGAAQESRPPDYRPTPF</sequence>
<dbReference type="EMBL" id="PDXF01000095">
    <property type="protein sequence ID" value="RYN88502.1"/>
    <property type="molecule type" value="Genomic_DNA"/>
</dbReference>
<evidence type="ECO:0000256" key="1">
    <source>
        <dbReference type="SAM" id="MobiDB-lite"/>
    </source>
</evidence>
<proteinExistence type="predicted"/>
<evidence type="ECO:0000313" key="3">
    <source>
        <dbReference type="Proteomes" id="UP000293195"/>
    </source>
</evidence>
<keyword evidence="3" id="KW-1185">Reference proteome</keyword>
<comment type="caution">
    <text evidence="2">The sequence shown here is derived from an EMBL/GenBank/DDBJ whole genome shotgun (WGS) entry which is preliminary data.</text>
</comment>
<organism evidence="2 3">
    <name type="scientific">Alternaria tenuissima</name>
    <dbReference type="NCBI Taxonomy" id="119927"/>
    <lineage>
        <taxon>Eukaryota</taxon>
        <taxon>Fungi</taxon>
        <taxon>Dikarya</taxon>
        <taxon>Ascomycota</taxon>
        <taxon>Pezizomycotina</taxon>
        <taxon>Dothideomycetes</taxon>
        <taxon>Pleosporomycetidae</taxon>
        <taxon>Pleosporales</taxon>
        <taxon>Pleosporineae</taxon>
        <taxon>Pleosporaceae</taxon>
        <taxon>Alternaria</taxon>
        <taxon>Alternaria sect. Alternaria</taxon>
        <taxon>Alternaria alternata complex</taxon>
    </lineage>
</organism>
<protein>
    <recommendedName>
        <fullName evidence="4">Arrestin-like N-terminal domain-containing protein</fullName>
    </recommendedName>
</protein>